<proteinExistence type="predicted"/>
<feature type="chain" id="PRO_5020304287" evidence="1">
    <location>
        <begin position="25"/>
        <end position="100"/>
    </location>
</feature>
<gene>
    <name evidence="2" type="ORF">FCL40_13270</name>
</gene>
<name>A0A4U1BCS5_9GAMM</name>
<dbReference type="Proteomes" id="UP000305674">
    <property type="component" value="Unassembled WGS sequence"/>
</dbReference>
<evidence type="ECO:0000256" key="1">
    <source>
        <dbReference type="SAM" id="SignalP"/>
    </source>
</evidence>
<dbReference type="OrthoDB" id="9180842at2"/>
<dbReference type="AlphaFoldDB" id="A0A4U1BCS5"/>
<accession>A0A4U1BCS5</accession>
<reference evidence="2 3" key="1">
    <citation type="submission" date="2019-04" db="EMBL/GenBank/DDBJ databases">
        <authorList>
            <person name="Hwang J.C."/>
        </authorList>
    </citation>
    <scope>NUCLEOTIDE SEQUENCE [LARGE SCALE GENOMIC DNA]</scope>
    <source>
        <strain evidence="2 3">IMCC35001</strain>
    </source>
</reference>
<dbReference type="RefSeq" id="WP_136853786.1">
    <property type="nucleotide sequence ID" value="NZ_SWCI01000008.1"/>
</dbReference>
<protein>
    <submittedName>
        <fullName evidence="2">NrfJ</fullName>
    </submittedName>
</protein>
<comment type="caution">
    <text evidence="2">The sequence shown here is derived from an EMBL/GenBank/DDBJ whole genome shotgun (WGS) entry which is preliminary data.</text>
</comment>
<dbReference type="EMBL" id="SWCI01000008">
    <property type="protein sequence ID" value="TKB48315.1"/>
    <property type="molecule type" value="Genomic_DNA"/>
</dbReference>
<sequence>MFKTLVKAAGTAVVALGMAAAAHAAQLHNGEVVETMNAGGYTYVQIKEEGKLVWAAAPETKVKKGDKVEFDEQMNLPSFESKTLKRTFSPIIFAGKIVVK</sequence>
<evidence type="ECO:0000313" key="3">
    <source>
        <dbReference type="Proteomes" id="UP000305674"/>
    </source>
</evidence>
<keyword evidence="3" id="KW-1185">Reference proteome</keyword>
<evidence type="ECO:0000313" key="2">
    <source>
        <dbReference type="EMBL" id="TKB48315.1"/>
    </source>
</evidence>
<organism evidence="2 3">
    <name type="scientific">Ferrimonas sediminicola</name>
    <dbReference type="NCBI Taxonomy" id="2569538"/>
    <lineage>
        <taxon>Bacteria</taxon>
        <taxon>Pseudomonadati</taxon>
        <taxon>Pseudomonadota</taxon>
        <taxon>Gammaproteobacteria</taxon>
        <taxon>Alteromonadales</taxon>
        <taxon>Ferrimonadaceae</taxon>
        <taxon>Ferrimonas</taxon>
    </lineage>
</organism>
<feature type="signal peptide" evidence="1">
    <location>
        <begin position="1"/>
        <end position="24"/>
    </location>
</feature>
<keyword evidence="1" id="KW-0732">Signal</keyword>